<evidence type="ECO:0000256" key="3">
    <source>
        <dbReference type="SAM" id="Phobius"/>
    </source>
</evidence>
<dbReference type="SUPFAM" id="SSF49265">
    <property type="entry name" value="Fibronectin type III"/>
    <property type="match status" value="2"/>
</dbReference>
<accession>A0A1F6CSG9</accession>
<evidence type="ECO:0000256" key="2">
    <source>
        <dbReference type="SAM" id="MobiDB-lite"/>
    </source>
</evidence>
<dbReference type="Gene3D" id="2.60.40.10">
    <property type="entry name" value="Immunoglobulins"/>
    <property type="match status" value="2"/>
</dbReference>
<feature type="region of interest" description="Disordered" evidence="2">
    <location>
        <begin position="32"/>
        <end position="56"/>
    </location>
</feature>
<sequence length="362" mass="37629">MNTNTVLVGGLVVLLAMAGLIFYGIQNMAPSDGSPTATTTDPGTGTNPPPSPETSAPIAVTSSTVAPSDTTAVMNGTVRANGALTTYWYEYGTTSTMGNKTSTQNIGFGYSAIPAPGYITGLVKETTYYFRLVAENQHGRVSGTQYTFRTTLGNPPPVGSAPTTRTLAATSVARTTVNLNGEVTPNKAATQYWFEYGQSANLGNTTALQSAGSGSAKVSVPLSLSGLTPATTYHFRLNAQNQFGTVNGAILTFKTANPAAAATPSITTRSTTAISTSTAKVRGTVDPNGAETTYWIEYSTSSVLNLPLLKTTPRKSAGAGTSAIAIEEDLSALSPNTTYHFRIVAQNSAGTVRGDRDTFKTK</sequence>
<keyword evidence="1" id="KW-0677">Repeat</keyword>
<dbReference type="AlphaFoldDB" id="A0A1F6CSG9"/>
<protein>
    <recommendedName>
        <fullName evidence="4">Fibronectin type-III domain-containing protein</fullName>
    </recommendedName>
</protein>
<feature type="transmembrane region" description="Helical" evidence="3">
    <location>
        <begin position="6"/>
        <end position="25"/>
    </location>
</feature>
<evidence type="ECO:0000313" key="5">
    <source>
        <dbReference type="EMBL" id="OGG51951.1"/>
    </source>
</evidence>
<dbReference type="PROSITE" id="PS50853">
    <property type="entry name" value="FN3"/>
    <property type="match status" value="2"/>
</dbReference>
<evidence type="ECO:0000259" key="4">
    <source>
        <dbReference type="PROSITE" id="PS50853"/>
    </source>
</evidence>
<dbReference type="EMBL" id="MFKW01000008">
    <property type="protein sequence ID" value="OGG51951.1"/>
    <property type="molecule type" value="Genomic_DNA"/>
</dbReference>
<feature type="compositionally biased region" description="Low complexity" evidence="2">
    <location>
        <begin position="32"/>
        <end position="46"/>
    </location>
</feature>
<dbReference type="PANTHER" id="PTHR13817">
    <property type="entry name" value="TITIN"/>
    <property type="match status" value="1"/>
</dbReference>
<comment type="caution">
    <text evidence="5">The sequence shown here is derived from an EMBL/GenBank/DDBJ whole genome shotgun (WGS) entry which is preliminary data.</text>
</comment>
<dbReference type="InterPro" id="IPR036116">
    <property type="entry name" value="FN3_sf"/>
</dbReference>
<dbReference type="InterPro" id="IPR003961">
    <property type="entry name" value="FN3_dom"/>
</dbReference>
<dbReference type="Proteomes" id="UP000176445">
    <property type="component" value="Unassembled WGS sequence"/>
</dbReference>
<dbReference type="InterPro" id="IPR013783">
    <property type="entry name" value="Ig-like_fold"/>
</dbReference>
<keyword evidence="3" id="KW-0812">Transmembrane</keyword>
<dbReference type="PANTHER" id="PTHR13817:SF166">
    <property type="entry name" value="NEURONAL IGCAM-RELATED"/>
    <property type="match status" value="1"/>
</dbReference>
<dbReference type="InterPro" id="IPR050964">
    <property type="entry name" value="Striated_Muscle_Regulatory"/>
</dbReference>
<proteinExistence type="predicted"/>
<dbReference type="SMART" id="SM00060">
    <property type="entry name" value="FN3"/>
    <property type="match status" value="3"/>
</dbReference>
<gene>
    <name evidence="5" type="ORF">A2704_00260</name>
</gene>
<organism evidence="5 6">
    <name type="scientific">Candidatus Kaiserbacteria bacterium RIFCSPHIGHO2_01_FULL_54_36b</name>
    <dbReference type="NCBI Taxonomy" id="1798483"/>
    <lineage>
        <taxon>Bacteria</taxon>
        <taxon>Candidatus Kaiseribacteriota</taxon>
    </lineage>
</organism>
<evidence type="ECO:0000256" key="1">
    <source>
        <dbReference type="ARBA" id="ARBA00022737"/>
    </source>
</evidence>
<feature type="domain" description="Fibronectin type-III" evidence="4">
    <location>
        <begin position="260"/>
        <end position="362"/>
    </location>
</feature>
<name>A0A1F6CSG9_9BACT</name>
<feature type="domain" description="Fibronectin type-III" evidence="4">
    <location>
        <begin position="161"/>
        <end position="258"/>
    </location>
</feature>
<keyword evidence="3" id="KW-1133">Transmembrane helix</keyword>
<evidence type="ECO:0000313" key="6">
    <source>
        <dbReference type="Proteomes" id="UP000176445"/>
    </source>
</evidence>
<keyword evidence="3" id="KW-0472">Membrane</keyword>
<reference evidence="5 6" key="1">
    <citation type="journal article" date="2016" name="Nat. Commun.">
        <title>Thousands of microbial genomes shed light on interconnected biogeochemical processes in an aquifer system.</title>
        <authorList>
            <person name="Anantharaman K."/>
            <person name="Brown C.T."/>
            <person name="Hug L.A."/>
            <person name="Sharon I."/>
            <person name="Castelle C.J."/>
            <person name="Probst A.J."/>
            <person name="Thomas B.C."/>
            <person name="Singh A."/>
            <person name="Wilkins M.J."/>
            <person name="Karaoz U."/>
            <person name="Brodie E.L."/>
            <person name="Williams K.H."/>
            <person name="Hubbard S.S."/>
            <person name="Banfield J.F."/>
        </authorList>
    </citation>
    <scope>NUCLEOTIDE SEQUENCE [LARGE SCALE GENOMIC DNA]</scope>
</reference>